<dbReference type="EMBL" id="JAASRN010000001">
    <property type="protein sequence ID" value="NIK73307.1"/>
    <property type="molecule type" value="Genomic_DNA"/>
</dbReference>
<protein>
    <submittedName>
        <fullName evidence="9">Putative PurR-regulated permease PerM</fullName>
    </submittedName>
</protein>
<dbReference type="PANTHER" id="PTHR21716:SF53">
    <property type="entry name" value="PERMEASE PERM-RELATED"/>
    <property type="match status" value="1"/>
</dbReference>
<keyword evidence="10" id="KW-1185">Reference proteome</keyword>
<feature type="transmembrane region" description="Helical" evidence="8">
    <location>
        <begin position="337"/>
        <end position="364"/>
    </location>
</feature>
<evidence type="ECO:0000256" key="2">
    <source>
        <dbReference type="ARBA" id="ARBA00009773"/>
    </source>
</evidence>
<dbReference type="InterPro" id="IPR002549">
    <property type="entry name" value="AI-2E-like"/>
</dbReference>
<evidence type="ECO:0000256" key="5">
    <source>
        <dbReference type="ARBA" id="ARBA00022692"/>
    </source>
</evidence>
<feature type="transmembrane region" description="Helical" evidence="8">
    <location>
        <begin position="21"/>
        <end position="42"/>
    </location>
</feature>
<accession>A0A846MPR7</accession>
<keyword evidence="5 8" id="KW-0812">Transmembrane</keyword>
<dbReference type="GO" id="GO:0005886">
    <property type="term" value="C:plasma membrane"/>
    <property type="evidence" value="ECO:0007669"/>
    <property type="project" value="UniProtKB-SubCell"/>
</dbReference>
<comment type="similarity">
    <text evidence="2">Belongs to the autoinducer-2 exporter (AI-2E) (TC 2.A.86) family.</text>
</comment>
<reference evidence="9 10" key="1">
    <citation type="submission" date="2020-03" db="EMBL/GenBank/DDBJ databases">
        <title>Genomic Encyclopedia of Type Strains, Phase IV (KMG-IV): sequencing the most valuable type-strain genomes for metagenomic binning, comparative biology and taxonomic classification.</title>
        <authorList>
            <person name="Goeker M."/>
        </authorList>
    </citation>
    <scope>NUCLEOTIDE SEQUENCE [LARGE SCALE GENOMIC DNA]</scope>
    <source>
        <strain evidence="9 10">DSM 5718</strain>
    </source>
</reference>
<evidence type="ECO:0000256" key="4">
    <source>
        <dbReference type="ARBA" id="ARBA00022475"/>
    </source>
</evidence>
<dbReference type="RefSeq" id="WP_166918563.1">
    <property type="nucleotide sequence ID" value="NZ_JAASRN010000001.1"/>
</dbReference>
<feature type="transmembrane region" description="Helical" evidence="8">
    <location>
        <begin position="171"/>
        <end position="194"/>
    </location>
</feature>
<evidence type="ECO:0000256" key="3">
    <source>
        <dbReference type="ARBA" id="ARBA00022448"/>
    </source>
</evidence>
<keyword evidence="3" id="KW-0813">Transport</keyword>
<sequence>MQKKDGRAVVLVRFIDFQKPINRILVQGVLLLTGLWLFTYYFGNIASYLVISLILSAMLGPIVNALHEFQFFGIRMPRVLAVILSFLIFFGFLITFLVLFAPLIYDQVQLIQSIQFDELLKRGKAPLHRIESFLNKSFDMHIAEGQLLQEIQQAVLRLFESVRIGDLFNTLLSFAGQFFIGTLAVFFITFFFLYEKNFIHNLLTSMIPNRYFEVGISTVYKIERLLSNYLLGILLQMVAIFTIVATGLSLLNIPYAITIAVFAAIANLIPYLGPVLGGSFGLIVGISSIALHSELSTQAASFLALKILIVFAITQLIDNLLLQPLIFSRSVKAHPLAIFIAIFFGANLAGGLGMIFAIPVYTIFKVIISELQGSIREYQVFKKERSVMLKDGRNLSSN</sequence>
<dbReference type="PANTHER" id="PTHR21716">
    <property type="entry name" value="TRANSMEMBRANE PROTEIN"/>
    <property type="match status" value="1"/>
</dbReference>
<feature type="transmembrane region" description="Helical" evidence="8">
    <location>
        <begin position="299"/>
        <end position="317"/>
    </location>
</feature>
<evidence type="ECO:0000256" key="7">
    <source>
        <dbReference type="ARBA" id="ARBA00023136"/>
    </source>
</evidence>
<evidence type="ECO:0000256" key="6">
    <source>
        <dbReference type="ARBA" id="ARBA00022989"/>
    </source>
</evidence>
<evidence type="ECO:0000256" key="1">
    <source>
        <dbReference type="ARBA" id="ARBA00004651"/>
    </source>
</evidence>
<comment type="caution">
    <text evidence="9">The sequence shown here is derived from an EMBL/GenBank/DDBJ whole genome shotgun (WGS) entry which is preliminary data.</text>
</comment>
<dbReference type="AlphaFoldDB" id="A0A846MPR7"/>
<feature type="transmembrane region" description="Helical" evidence="8">
    <location>
        <begin position="229"/>
        <end position="251"/>
    </location>
</feature>
<feature type="transmembrane region" description="Helical" evidence="8">
    <location>
        <begin position="79"/>
        <end position="105"/>
    </location>
</feature>
<keyword evidence="4" id="KW-1003">Cell membrane</keyword>
<keyword evidence="7 8" id="KW-0472">Membrane</keyword>
<evidence type="ECO:0000256" key="8">
    <source>
        <dbReference type="SAM" id="Phobius"/>
    </source>
</evidence>
<evidence type="ECO:0000313" key="10">
    <source>
        <dbReference type="Proteomes" id="UP000537126"/>
    </source>
</evidence>
<name>A0A846MPR7_9BACT</name>
<proteinExistence type="inferred from homology"/>
<comment type="subcellular location">
    <subcellularLocation>
        <location evidence="1">Cell membrane</location>
        <topology evidence="1">Multi-pass membrane protein</topology>
    </subcellularLocation>
</comment>
<dbReference type="Proteomes" id="UP000537126">
    <property type="component" value="Unassembled WGS sequence"/>
</dbReference>
<feature type="transmembrane region" description="Helical" evidence="8">
    <location>
        <begin position="257"/>
        <end position="287"/>
    </location>
</feature>
<evidence type="ECO:0000313" key="9">
    <source>
        <dbReference type="EMBL" id="NIK73307.1"/>
    </source>
</evidence>
<dbReference type="GO" id="GO:0055085">
    <property type="term" value="P:transmembrane transport"/>
    <property type="evidence" value="ECO:0007669"/>
    <property type="project" value="TreeGrafter"/>
</dbReference>
<feature type="transmembrane region" description="Helical" evidence="8">
    <location>
        <begin position="48"/>
        <end position="67"/>
    </location>
</feature>
<organism evidence="9 10">
    <name type="scientific">Thermonema lapsum</name>
    <dbReference type="NCBI Taxonomy" id="28195"/>
    <lineage>
        <taxon>Bacteria</taxon>
        <taxon>Pseudomonadati</taxon>
        <taxon>Bacteroidota</taxon>
        <taxon>Cytophagia</taxon>
        <taxon>Cytophagales</taxon>
        <taxon>Thermonemataceae</taxon>
        <taxon>Thermonema</taxon>
    </lineage>
</organism>
<dbReference type="Pfam" id="PF01594">
    <property type="entry name" value="AI-2E_transport"/>
    <property type="match status" value="1"/>
</dbReference>
<keyword evidence="6 8" id="KW-1133">Transmembrane helix</keyword>
<gene>
    <name evidence="9" type="ORF">FHS56_000793</name>
</gene>